<proteinExistence type="predicted"/>
<keyword evidence="1" id="KW-0472">Membrane</keyword>
<sequence>MGVVGVFIVVLGIAISLVGFLLMLFGALLSGEEDRGNRVEGGGVLIIGPIPIVFGTSRRAALVAAIIGLVLVAVTIAFLVLTTW</sequence>
<dbReference type="InParanoid" id="I3TGC8"/>
<dbReference type="STRING" id="1184251.TCELL_1394"/>
<dbReference type="HOGENOM" id="CLU_149108_3_1_2"/>
<feature type="transmembrane region" description="Helical" evidence="1">
    <location>
        <begin position="60"/>
        <end position="81"/>
    </location>
</feature>
<dbReference type="KEGG" id="thg:TCELL_1394"/>
<reference evidence="2 3" key="1">
    <citation type="journal article" date="2012" name="J. Bacteriol.">
        <title>Complete genome sequence of the hyperthermophilic cellulolytic Crenarchaeon 'Thermogladius cellulolyticus' 1633.</title>
        <authorList>
            <person name="Mardanov A.V."/>
            <person name="Kochetkova T.V."/>
            <person name="Beletsky A.V."/>
            <person name="Bonch-Osmolovskaya E.A."/>
            <person name="Ravin N.V."/>
            <person name="Skryabin K.G."/>
        </authorList>
    </citation>
    <scope>NUCLEOTIDE SEQUENCE [LARGE SCALE GENOMIC DNA]</scope>
    <source>
        <strain evidence="3">DSM 22663 / VKM B-2946 / 1633</strain>
    </source>
</reference>
<dbReference type="RefSeq" id="WP_014738066.1">
    <property type="nucleotide sequence ID" value="NC_017954.1"/>
</dbReference>
<gene>
    <name evidence="2" type="ordered locus">TCELL_1394</name>
</gene>
<evidence type="ECO:0000313" key="3">
    <source>
        <dbReference type="Proteomes" id="UP000005270"/>
    </source>
</evidence>
<feature type="transmembrane region" description="Helical" evidence="1">
    <location>
        <begin position="6"/>
        <end position="29"/>
    </location>
</feature>
<dbReference type="Pfam" id="PF01998">
    <property type="entry name" value="DUF131"/>
    <property type="match status" value="1"/>
</dbReference>
<dbReference type="EMBL" id="CP003531">
    <property type="protein sequence ID" value="AFK51816.1"/>
    <property type="molecule type" value="Genomic_DNA"/>
</dbReference>
<evidence type="ECO:0000256" key="1">
    <source>
        <dbReference type="SAM" id="Phobius"/>
    </source>
</evidence>
<keyword evidence="1" id="KW-0812">Transmembrane</keyword>
<dbReference type="eggNOG" id="arCOG02718">
    <property type="taxonomic scope" value="Archaea"/>
</dbReference>
<keyword evidence="1" id="KW-1133">Transmembrane helix</keyword>
<protein>
    <recommendedName>
        <fullName evidence="4">DUF131 domain-containing protein</fullName>
    </recommendedName>
</protein>
<keyword evidence="3" id="KW-1185">Reference proteome</keyword>
<evidence type="ECO:0008006" key="4">
    <source>
        <dbReference type="Google" id="ProtNLM"/>
    </source>
</evidence>
<dbReference type="AlphaFoldDB" id="I3TGC8"/>
<dbReference type="NCBIfam" id="TIGR00304">
    <property type="entry name" value="TIGR00304 family membrane protein"/>
    <property type="match status" value="1"/>
</dbReference>
<evidence type="ECO:0000313" key="2">
    <source>
        <dbReference type="EMBL" id="AFK51816.1"/>
    </source>
</evidence>
<accession>I3TGC8</accession>
<dbReference type="InterPro" id="IPR002849">
    <property type="entry name" value="DUF131"/>
</dbReference>
<dbReference type="GeneID" id="13013718"/>
<organism evidence="2 3">
    <name type="scientific">Thermogladius calderae (strain DSM 22663 / VKM B-2946 / 1633)</name>
    <dbReference type="NCBI Taxonomy" id="1184251"/>
    <lineage>
        <taxon>Archaea</taxon>
        <taxon>Thermoproteota</taxon>
        <taxon>Thermoprotei</taxon>
        <taxon>Desulfurococcales</taxon>
        <taxon>Desulfurococcaceae</taxon>
        <taxon>Thermogladius</taxon>
    </lineage>
</organism>
<dbReference type="Proteomes" id="UP000005270">
    <property type="component" value="Chromosome"/>
</dbReference>
<name>I3TGC8_THEC1</name>